<evidence type="ECO:0000256" key="3">
    <source>
        <dbReference type="ARBA" id="ARBA00023235"/>
    </source>
</evidence>
<dbReference type="GO" id="GO:0009982">
    <property type="term" value="F:pseudouridine synthase activity"/>
    <property type="evidence" value="ECO:0007669"/>
    <property type="project" value="InterPro"/>
</dbReference>
<dbReference type="PROSITE" id="PS50889">
    <property type="entry name" value="S4"/>
    <property type="match status" value="1"/>
</dbReference>
<dbReference type="InterPro" id="IPR006145">
    <property type="entry name" value="PsdUridine_synth_RsuA/RluA"/>
</dbReference>
<dbReference type="SUPFAM" id="SSF55120">
    <property type="entry name" value="Pseudouridine synthase"/>
    <property type="match status" value="1"/>
</dbReference>
<keyword evidence="3" id="KW-0413">Isomerase</keyword>
<dbReference type="InterPro" id="IPR050343">
    <property type="entry name" value="RsuA_PseudoU_synthase"/>
</dbReference>
<dbReference type="Gene3D" id="3.30.70.580">
    <property type="entry name" value="Pseudouridine synthase I, catalytic domain, N-terminal subdomain"/>
    <property type="match status" value="1"/>
</dbReference>
<dbReference type="InterPro" id="IPR036986">
    <property type="entry name" value="S4_RNA-bd_sf"/>
</dbReference>
<dbReference type="Gene3D" id="3.10.290.10">
    <property type="entry name" value="RNA-binding S4 domain"/>
    <property type="match status" value="1"/>
</dbReference>
<dbReference type="PANTHER" id="PTHR47683:SF3">
    <property type="entry name" value="RIBOSOMAL LARGE SUBUNIT PSEUDOURIDINE SYNTHASE B"/>
    <property type="match status" value="1"/>
</dbReference>
<dbReference type="EMBL" id="LXWW01000460">
    <property type="protein sequence ID" value="OAO13128.1"/>
    <property type="molecule type" value="Genomic_DNA"/>
</dbReference>
<comment type="similarity">
    <text evidence="1">Belongs to the pseudouridine synthase RsuA family.</text>
</comment>
<reference evidence="6 7" key="1">
    <citation type="submission" date="2016-05" db="EMBL/GenBank/DDBJ databases">
        <title>Nuclear genome of Blastocystis sp. subtype 1 NandII.</title>
        <authorList>
            <person name="Gentekaki E."/>
            <person name="Curtis B."/>
            <person name="Stairs C."/>
            <person name="Eme L."/>
            <person name="Herman E."/>
            <person name="Klimes V."/>
            <person name="Arias M.C."/>
            <person name="Elias M."/>
            <person name="Hilliou F."/>
            <person name="Klute M."/>
            <person name="Malik S.-B."/>
            <person name="Pightling A."/>
            <person name="Rachubinski R."/>
            <person name="Salas D."/>
            <person name="Schlacht A."/>
            <person name="Suga H."/>
            <person name="Archibald J."/>
            <person name="Ball S.G."/>
            <person name="Clark G."/>
            <person name="Dacks J."/>
            <person name="Van Der Giezen M."/>
            <person name="Tsaousis A."/>
            <person name="Roger A."/>
        </authorList>
    </citation>
    <scope>NUCLEOTIDE SEQUENCE [LARGE SCALE GENOMIC DNA]</scope>
    <source>
        <strain evidence="7">ATCC 50177 / NandII</strain>
    </source>
</reference>
<dbReference type="GO" id="GO:0003723">
    <property type="term" value="F:RNA binding"/>
    <property type="evidence" value="ECO:0007669"/>
    <property type="project" value="UniProtKB-KW"/>
</dbReference>
<gene>
    <name evidence="6" type="ORF">AV274_5211</name>
</gene>
<evidence type="ECO:0000256" key="2">
    <source>
        <dbReference type="ARBA" id="ARBA00022884"/>
    </source>
</evidence>
<evidence type="ECO:0000313" key="7">
    <source>
        <dbReference type="Proteomes" id="UP000078348"/>
    </source>
</evidence>
<name>A0A196S7W4_BLAHN</name>
<dbReference type="PANTHER" id="PTHR47683">
    <property type="entry name" value="PSEUDOURIDINE SYNTHASE FAMILY PROTEIN-RELATED"/>
    <property type="match status" value="1"/>
</dbReference>
<keyword evidence="2 4" id="KW-0694">RNA-binding</keyword>
<dbReference type="SMART" id="SM00363">
    <property type="entry name" value="S4"/>
    <property type="match status" value="1"/>
</dbReference>
<comment type="caution">
    <text evidence="6">The sequence shown here is derived from an EMBL/GenBank/DDBJ whole genome shotgun (WGS) entry which is preliminary data.</text>
</comment>
<dbReference type="InterPro" id="IPR000748">
    <property type="entry name" value="PsdUridine_synth_RsuA/RluB/E/F"/>
</dbReference>
<dbReference type="NCBIfam" id="TIGR00093">
    <property type="entry name" value="pseudouridine synthase"/>
    <property type="match status" value="1"/>
</dbReference>
<dbReference type="InterPro" id="IPR020103">
    <property type="entry name" value="PsdUridine_synth_cat_dom_sf"/>
</dbReference>
<evidence type="ECO:0000256" key="1">
    <source>
        <dbReference type="ARBA" id="ARBA00008348"/>
    </source>
</evidence>
<dbReference type="Pfam" id="PF01479">
    <property type="entry name" value="S4"/>
    <property type="match status" value="1"/>
</dbReference>
<dbReference type="GO" id="GO:0001522">
    <property type="term" value="P:pseudouridine synthesis"/>
    <property type="evidence" value="ECO:0007669"/>
    <property type="project" value="InterPro"/>
</dbReference>
<dbReference type="STRING" id="478820.A0A196S7W4"/>
<dbReference type="Pfam" id="PF00849">
    <property type="entry name" value="PseudoU_synth_2"/>
    <property type="match status" value="1"/>
</dbReference>
<dbReference type="Gene3D" id="3.30.70.1560">
    <property type="entry name" value="Alpha-L RNA-binding motif"/>
    <property type="match status" value="1"/>
</dbReference>
<feature type="domain" description="RNA-binding S4" evidence="5">
    <location>
        <begin position="11"/>
        <end position="72"/>
    </location>
</feature>
<dbReference type="CDD" id="cd00165">
    <property type="entry name" value="S4"/>
    <property type="match status" value="1"/>
</dbReference>
<dbReference type="InterPro" id="IPR042092">
    <property type="entry name" value="PsdUridine_s_RsuA/RluB/E/F_cat"/>
</dbReference>
<dbReference type="SUPFAM" id="SSF55174">
    <property type="entry name" value="Alpha-L RNA-binding motif"/>
    <property type="match status" value="1"/>
</dbReference>
<dbReference type="InterPro" id="IPR002942">
    <property type="entry name" value="S4_RNA-bd"/>
</dbReference>
<evidence type="ECO:0000256" key="4">
    <source>
        <dbReference type="PROSITE-ProRule" id="PRU00182"/>
    </source>
</evidence>
<dbReference type="OrthoDB" id="440619at2759"/>
<dbReference type="InterPro" id="IPR020094">
    <property type="entry name" value="TruA/RsuA/RluB/E/F_N"/>
</dbReference>
<organism evidence="6 7">
    <name type="scientific">Blastocystis sp. subtype 1 (strain ATCC 50177 / NandII)</name>
    <dbReference type="NCBI Taxonomy" id="478820"/>
    <lineage>
        <taxon>Eukaryota</taxon>
        <taxon>Sar</taxon>
        <taxon>Stramenopiles</taxon>
        <taxon>Bigyra</taxon>
        <taxon>Opalozoa</taxon>
        <taxon>Opalinata</taxon>
        <taxon>Blastocystidae</taxon>
        <taxon>Blastocystis</taxon>
    </lineage>
</organism>
<evidence type="ECO:0000259" key="5">
    <source>
        <dbReference type="SMART" id="SM00363"/>
    </source>
</evidence>
<protein>
    <submittedName>
        <fullName evidence="6">RNA pseudouridine synthase</fullName>
    </submittedName>
</protein>
<dbReference type="GO" id="GO:0006364">
    <property type="term" value="P:rRNA processing"/>
    <property type="evidence" value="ECO:0007669"/>
    <property type="project" value="UniProtKB-ARBA"/>
</dbReference>
<keyword evidence="7" id="KW-1185">Reference proteome</keyword>
<dbReference type="Proteomes" id="UP000078348">
    <property type="component" value="Unassembled WGS sequence"/>
</dbReference>
<sequence>MGTAKVASTSMRIAKRIARSGVCSRREAEELIRNGRVSLNGVIVTSPALNVTDQDEVCVDRRRLSPIQRTRVIVANKRAGELVTTKDERGRRTIFDRLRAAGIDGHIIPVGQLDYNTEGLLLLTNDGDYARYLEHPMNAIPRRYRAQVFGKWDDRRVAALQHPNVIDGKRYNGCIVKRSFDMEGNSATKNWCSVQVTEGKYHEVKILLGFVGLQVDKLIRTDFGAYTLGNLGPGEFREVRAISKERVGRIRPFEDCFV</sequence>
<accession>A0A196S7W4</accession>
<evidence type="ECO:0000313" key="6">
    <source>
        <dbReference type="EMBL" id="OAO13128.1"/>
    </source>
</evidence>
<proteinExistence type="inferred from homology"/>
<dbReference type="AlphaFoldDB" id="A0A196S7W4"/>
<dbReference type="FunFam" id="3.10.290.10:FF:000003">
    <property type="entry name" value="Pseudouridine synthase"/>
    <property type="match status" value="1"/>
</dbReference>